<dbReference type="EMBL" id="SDWU01000020">
    <property type="protein sequence ID" value="RYB99181.1"/>
    <property type="molecule type" value="Genomic_DNA"/>
</dbReference>
<gene>
    <name evidence="1" type="ORF">EUA07_16830</name>
</gene>
<evidence type="ECO:0000313" key="1">
    <source>
        <dbReference type="EMBL" id="RYB99181.1"/>
    </source>
</evidence>
<comment type="caution">
    <text evidence="1">The sequence shown here is derived from an EMBL/GenBank/DDBJ whole genome shotgun (WGS) entry which is preliminary data.</text>
</comment>
<dbReference type="AlphaFoldDB" id="A0A4Q2SC06"/>
<keyword evidence="2" id="KW-1185">Reference proteome</keyword>
<organism evidence="1 2">
    <name type="scientific">Nocardioides ganghwensis</name>
    <dbReference type="NCBI Taxonomy" id="252230"/>
    <lineage>
        <taxon>Bacteria</taxon>
        <taxon>Bacillati</taxon>
        <taxon>Actinomycetota</taxon>
        <taxon>Actinomycetes</taxon>
        <taxon>Propionibacteriales</taxon>
        <taxon>Nocardioidaceae</taxon>
        <taxon>Nocardioides</taxon>
    </lineage>
</organism>
<name>A0A4Q2SC06_9ACTN</name>
<evidence type="ECO:0008006" key="3">
    <source>
        <dbReference type="Google" id="ProtNLM"/>
    </source>
</evidence>
<proteinExistence type="predicted"/>
<dbReference type="OrthoDB" id="5571267at2"/>
<dbReference type="Proteomes" id="UP000293291">
    <property type="component" value="Unassembled WGS sequence"/>
</dbReference>
<sequence length="235" mass="26261">MRDADGAVVGAYLAYYSQQPVDGRLERFCNLGAWCVLPDHRAQGVRLLTRLLGQEGYHFTDFSPSGNVVELNRRLKFVDLDTTTDLLANAPLPARPGAAQVSADPDTLLGSLSPDELALYRDHRRAAAARHLVVRTPREHCYVVFRRDTRKRVRAFGSVLHVSNPELFRAEAGRVATHLLTRHGIAATLVERRVSGGPLRRATALSRPRPKMFRSPSLAPEQVHYLYSELTCLAW</sequence>
<reference evidence="1 2" key="1">
    <citation type="submission" date="2019-01" db="EMBL/GenBank/DDBJ databases">
        <title>Novel species of Nocardioides.</title>
        <authorList>
            <person name="Liu Q."/>
            <person name="Xin Y.-H."/>
        </authorList>
    </citation>
    <scope>NUCLEOTIDE SEQUENCE [LARGE SCALE GENOMIC DNA]</scope>
    <source>
        <strain evidence="1 2">CGMCC 4.6875</strain>
    </source>
</reference>
<accession>A0A4Q2SC06</accession>
<protein>
    <recommendedName>
        <fullName evidence="3">GNAT family N-acetyltransferase</fullName>
    </recommendedName>
</protein>
<evidence type="ECO:0000313" key="2">
    <source>
        <dbReference type="Proteomes" id="UP000293291"/>
    </source>
</evidence>